<evidence type="ECO:0000313" key="3">
    <source>
        <dbReference type="Proteomes" id="UP001107558"/>
    </source>
</evidence>
<organism evidence="2 3">
    <name type="scientific">Polypedilum vanderplanki</name>
    <name type="common">Sleeping chironomid midge</name>
    <dbReference type="NCBI Taxonomy" id="319348"/>
    <lineage>
        <taxon>Eukaryota</taxon>
        <taxon>Metazoa</taxon>
        <taxon>Ecdysozoa</taxon>
        <taxon>Arthropoda</taxon>
        <taxon>Hexapoda</taxon>
        <taxon>Insecta</taxon>
        <taxon>Pterygota</taxon>
        <taxon>Neoptera</taxon>
        <taxon>Endopterygota</taxon>
        <taxon>Diptera</taxon>
        <taxon>Nematocera</taxon>
        <taxon>Chironomoidea</taxon>
        <taxon>Chironomidae</taxon>
        <taxon>Chironominae</taxon>
        <taxon>Polypedilum</taxon>
        <taxon>Polypedilum</taxon>
    </lineage>
</organism>
<evidence type="ECO:0000313" key="2">
    <source>
        <dbReference type="EMBL" id="KAG5682143.1"/>
    </source>
</evidence>
<comment type="caution">
    <text evidence="2">The sequence shown here is derived from an EMBL/GenBank/DDBJ whole genome shotgun (WGS) entry which is preliminary data.</text>
</comment>
<gene>
    <name evidence="2" type="ORF">PVAND_011516</name>
</gene>
<accession>A0A9J6CJU7</accession>
<keyword evidence="1" id="KW-0175">Coiled coil</keyword>
<sequence>MEIGSREWELDLQVRRLKHEIKQKTANYEQLKEDKKRAEESKNEVHILINSLKDNIPNSWDEAVTNLNKIKHILKNSTNPESKVDRTARIFLLKSEIKKLEQKNEKFQFCVDMLEQKTKEINSIEFKNEHLKLTLENLEDEKQEALNKYKAFEKQKEILLNKCGKMLTDSNRLREEINIMKEKVEKQNNLIQELKLQKEKQNKSKIIKHNKMS</sequence>
<proteinExistence type="predicted"/>
<dbReference type="EMBL" id="JADBJN010000001">
    <property type="protein sequence ID" value="KAG5682143.1"/>
    <property type="molecule type" value="Genomic_DNA"/>
</dbReference>
<keyword evidence="3" id="KW-1185">Reference proteome</keyword>
<dbReference type="AlphaFoldDB" id="A0A9J6CJU7"/>
<dbReference type="Proteomes" id="UP001107558">
    <property type="component" value="Chromosome 1"/>
</dbReference>
<evidence type="ECO:0000256" key="1">
    <source>
        <dbReference type="SAM" id="Coils"/>
    </source>
</evidence>
<feature type="coiled-coil region" evidence="1">
    <location>
        <begin position="97"/>
        <end position="204"/>
    </location>
</feature>
<feature type="coiled-coil region" evidence="1">
    <location>
        <begin position="14"/>
        <end position="55"/>
    </location>
</feature>
<reference evidence="2" key="1">
    <citation type="submission" date="2021-03" db="EMBL/GenBank/DDBJ databases">
        <title>Chromosome level genome of the anhydrobiotic midge Polypedilum vanderplanki.</title>
        <authorList>
            <person name="Yoshida Y."/>
            <person name="Kikawada T."/>
            <person name="Gusev O."/>
        </authorList>
    </citation>
    <scope>NUCLEOTIDE SEQUENCE</scope>
    <source>
        <strain evidence="2">NIAS01</strain>
        <tissue evidence="2">Whole body or cell culture</tissue>
    </source>
</reference>
<name>A0A9J6CJU7_POLVA</name>
<protein>
    <submittedName>
        <fullName evidence="2">Uncharacterized protein</fullName>
    </submittedName>
</protein>